<dbReference type="Pfam" id="PF03471">
    <property type="entry name" value="CorC_HlyC"/>
    <property type="match status" value="1"/>
</dbReference>
<dbReference type="PANTHER" id="PTHR22777:SF17">
    <property type="entry name" value="UPF0053 PROTEIN SLL0260"/>
    <property type="match status" value="1"/>
</dbReference>
<protein>
    <submittedName>
        <fullName evidence="10">CBS domain containing-hemolysin-like protein</fullName>
    </submittedName>
</protein>
<feature type="transmembrane region" description="Helical" evidence="8">
    <location>
        <begin position="97"/>
        <end position="122"/>
    </location>
</feature>
<evidence type="ECO:0000259" key="9">
    <source>
        <dbReference type="PROSITE" id="PS51371"/>
    </source>
</evidence>
<evidence type="ECO:0000256" key="4">
    <source>
        <dbReference type="ARBA" id="ARBA00022989"/>
    </source>
</evidence>
<evidence type="ECO:0000256" key="1">
    <source>
        <dbReference type="ARBA" id="ARBA00004141"/>
    </source>
</evidence>
<dbReference type="Pfam" id="PF00571">
    <property type="entry name" value="CBS"/>
    <property type="match status" value="1"/>
</dbReference>
<feature type="transmembrane region" description="Helical" evidence="8">
    <location>
        <begin position="6"/>
        <end position="28"/>
    </location>
</feature>
<keyword evidence="11" id="KW-1185">Reference proteome</keyword>
<evidence type="ECO:0000313" key="11">
    <source>
        <dbReference type="Proteomes" id="UP000295455"/>
    </source>
</evidence>
<evidence type="ECO:0000256" key="8">
    <source>
        <dbReference type="SAM" id="Phobius"/>
    </source>
</evidence>
<keyword evidence="2 8" id="KW-0812">Transmembrane</keyword>
<evidence type="ECO:0000256" key="3">
    <source>
        <dbReference type="ARBA" id="ARBA00022737"/>
    </source>
</evidence>
<reference evidence="10 11" key="1">
    <citation type="submission" date="2019-03" db="EMBL/GenBank/DDBJ databases">
        <title>Genomic Encyclopedia of Type Strains, Phase IV (KMG-IV): sequencing the most valuable type-strain genomes for metagenomic binning, comparative biology and taxonomic classification.</title>
        <authorList>
            <person name="Goeker M."/>
        </authorList>
    </citation>
    <scope>NUCLEOTIDE SEQUENCE [LARGE SCALE GENOMIC DNA]</scope>
    <source>
        <strain evidence="10 11">DSM 18792</strain>
    </source>
</reference>
<feature type="transmembrane region" description="Helical" evidence="8">
    <location>
        <begin position="57"/>
        <end position="77"/>
    </location>
</feature>
<gene>
    <name evidence="10" type="ORF">EV196_10412</name>
</gene>
<dbReference type="SMART" id="SM01091">
    <property type="entry name" value="CorC_HlyC"/>
    <property type="match status" value="1"/>
</dbReference>
<dbReference type="Gene3D" id="3.10.580.10">
    <property type="entry name" value="CBS-domain"/>
    <property type="match status" value="1"/>
</dbReference>
<dbReference type="OrthoDB" id="9798188at2"/>
<dbReference type="GO" id="GO:0005886">
    <property type="term" value="C:plasma membrane"/>
    <property type="evidence" value="ECO:0007669"/>
    <property type="project" value="TreeGrafter"/>
</dbReference>
<proteinExistence type="predicted"/>
<dbReference type="CDD" id="cd04590">
    <property type="entry name" value="CBS_pair_CorC_HlyC_assoc"/>
    <property type="match status" value="1"/>
</dbReference>
<evidence type="ECO:0000256" key="7">
    <source>
        <dbReference type="PROSITE-ProRule" id="PRU00703"/>
    </source>
</evidence>
<organism evidence="10 11">
    <name type="scientific">Mariniflexile fucanivorans</name>
    <dbReference type="NCBI Taxonomy" id="264023"/>
    <lineage>
        <taxon>Bacteria</taxon>
        <taxon>Pseudomonadati</taxon>
        <taxon>Bacteroidota</taxon>
        <taxon>Flavobacteriia</taxon>
        <taxon>Flavobacteriales</taxon>
        <taxon>Flavobacteriaceae</taxon>
        <taxon>Mariniflexile</taxon>
    </lineage>
</organism>
<dbReference type="EMBL" id="SLUP01000004">
    <property type="protein sequence ID" value="TCL65985.1"/>
    <property type="molecule type" value="Genomic_DNA"/>
</dbReference>
<keyword evidence="4 8" id="KW-1133">Transmembrane helix</keyword>
<keyword evidence="5 7" id="KW-0129">CBS domain</keyword>
<dbReference type="InterPro" id="IPR016169">
    <property type="entry name" value="FAD-bd_PCMH_sub2"/>
</dbReference>
<name>A0A4R1RIQ3_9FLAO</name>
<evidence type="ECO:0000256" key="5">
    <source>
        <dbReference type="ARBA" id="ARBA00023122"/>
    </source>
</evidence>
<dbReference type="GO" id="GO:0050660">
    <property type="term" value="F:flavin adenine dinucleotide binding"/>
    <property type="evidence" value="ECO:0007669"/>
    <property type="project" value="InterPro"/>
</dbReference>
<keyword evidence="3" id="KW-0677">Repeat</keyword>
<feature type="domain" description="CBS" evidence="9">
    <location>
        <begin position="282"/>
        <end position="339"/>
    </location>
</feature>
<dbReference type="InterPro" id="IPR002550">
    <property type="entry name" value="CNNM"/>
</dbReference>
<dbReference type="Gene3D" id="3.30.465.10">
    <property type="match status" value="1"/>
</dbReference>
<comment type="caution">
    <text evidence="10">The sequence shown here is derived from an EMBL/GenBank/DDBJ whole genome shotgun (WGS) entry which is preliminary data.</text>
</comment>
<evidence type="ECO:0000256" key="6">
    <source>
        <dbReference type="ARBA" id="ARBA00023136"/>
    </source>
</evidence>
<dbReference type="PROSITE" id="PS51371">
    <property type="entry name" value="CBS"/>
    <property type="match status" value="1"/>
</dbReference>
<feature type="transmembrane region" description="Helical" evidence="8">
    <location>
        <begin position="134"/>
        <end position="159"/>
    </location>
</feature>
<dbReference type="SUPFAM" id="SSF56176">
    <property type="entry name" value="FAD-binding/transporter-associated domain-like"/>
    <property type="match status" value="1"/>
</dbReference>
<dbReference type="InterPro" id="IPR036318">
    <property type="entry name" value="FAD-bd_PCMH-like_sf"/>
</dbReference>
<comment type="subcellular location">
    <subcellularLocation>
        <location evidence="1">Membrane</location>
        <topology evidence="1">Multi-pass membrane protein</topology>
    </subcellularLocation>
</comment>
<dbReference type="InterPro" id="IPR000644">
    <property type="entry name" value="CBS_dom"/>
</dbReference>
<dbReference type="InterPro" id="IPR044751">
    <property type="entry name" value="Ion_transp-like_CBS"/>
</dbReference>
<dbReference type="InterPro" id="IPR005170">
    <property type="entry name" value="Transptr-assoc_dom"/>
</dbReference>
<evidence type="ECO:0000313" key="10">
    <source>
        <dbReference type="EMBL" id="TCL65985.1"/>
    </source>
</evidence>
<dbReference type="SUPFAM" id="SSF54631">
    <property type="entry name" value="CBS-domain pair"/>
    <property type="match status" value="1"/>
</dbReference>
<dbReference type="AlphaFoldDB" id="A0A4R1RIQ3"/>
<dbReference type="Pfam" id="PF01595">
    <property type="entry name" value="CNNM"/>
    <property type="match status" value="1"/>
</dbReference>
<dbReference type="RefSeq" id="WP_132217481.1">
    <property type="nucleotide sequence ID" value="NZ_OX156936.1"/>
</dbReference>
<dbReference type="PANTHER" id="PTHR22777">
    <property type="entry name" value="HEMOLYSIN-RELATED"/>
    <property type="match status" value="1"/>
</dbReference>
<accession>A0A4R1RIQ3</accession>
<evidence type="ECO:0000256" key="2">
    <source>
        <dbReference type="ARBA" id="ARBA00022692"/>
    </source>
</evidence>
<keyword evidence="6 8" id="KW-0472">Membrane</keyword>
<dbReference type="Proteomes" id="UP000295455">
    <property type="component" value="Unassembled WGS sequence"/>
</dbReference>
<sequence length="429" mass="48678">MSIDVVIIIVSLILSAFFSGMEIAYISSNKIHIEIEKKQDGILSKVLTKLTAKPSKFIATMLIGNNIALVIYGFFMGDLLVDWFKTMVPTSYGFLDLMLTDFSLLTQTIISTLIILITAEFFPKVFFQIYANTLIKALAIPAYAFYMLFTFISDFVIWISDFVLKHIFKTEGDQIQLAFTKVELGNYITEQMESVEAHDDVDSEIQIFQNALEFSEVKAREVMVPRTEITAIEINDSIKSLNALFTETGFTKILVYKDTIDDILGYVHSFELFKKPKNIKAMMLPVEYVPETVLVKDVLSVLIKKRKSMAIVLDEYGGTAGVMTVEDIVEELFGEIEDEHDTVDLIEEKLDDSTYTFSARLEVDYLNETYKLNLPESENYETLGGLIVNHTEEIPAQNDVVKIDDFGFTILEVSNTKIDLVELKLLDDN</sequence>
<dbReference type="InterPro" id="IPR046342">
    <property type="entry name" value="CBS_dom_sf"/>
</dbReference>